<dbReference type="PANTHER" id="PTHR19353:SF19">
    <property type="entry name" value="DELTA(5) FATTY ACID DESATURASE C-RELATED"/>
    <property type="match status" value="1"/>
</dbReference>
<evidence type="ECO:0000256" key="3">
    <source>
        <dbReference type="ARBA" id="ARBA00023004"/>
    </source>
</evidence>
<dbReference type="Pfam" id="PF00487">
    <property type="entry name" value="FA_desaturase"/>
    <property type="match status" value="1"/>
</dbReference>
<dbReference type="InterPro" id="IPR005804">
    <property type="entry name" value="FA_desaturase_dom"/>
</dbReference>
<gene>
    <name evidence="6" type="primary">100635693</name>
</gene>
<dbReference type="InterPro" id="IPR012171">
    <property type="entry name" value="Fatty_acid_desaturase"/>
</dbReference>
<evidence type="ECO:0000256" key="1">
    <source>
        <dbReference type="ARBA" id="ARBA00022617"/>
    </source>
</evidence>
<keyword evidence="1" id="KW-0349">Heme</keyword>
<dbReference type="GO" id="GO:0016020">
    <property type="term" value="C:membrane"/>
    <property type="evidence" value="ECO:0007669"/>
    <property type="project" value="TreeGrafter"/>
</dbReference>
<evidence type="ECO:0000313" key="6">
    <source>
        <dbReference type="EnsemblMetazoa" id="XP_019852861.1"/>
    </source>
</evidence>
<keyword evidence="4" id="KW-1133">Transmembrane helix</keyword>
<feature type="transmembrane region" description="Helical" evidence="4">
    <location>
        <begin position="262"/>
        <end position="284"/>
    </location>
</feature>
<keyword evidence="2" id="KW-0479">Metal-binding</keyword>
<feature type="transmembrane region" description="Helical" evidence="4">
    <location>
        <begin position="198"/>
        <end position="217"/>
    </location>
</feature>
<evidence type="ECO:0000256" key="2">
    <source>
        <dbReference type="ARBA" id="ARBA00022723"/>
    </source>
</evidence>
<protein>
    <recommendedName>
        <fullName evidence="5">Cytochrome b5 heme-binding domain-containing protein</fullName>
    </recommendedName>
</protein>
<dbReference type="GO" id="GO:0016717">
    <property type="term" value="F:oxidoreductase activity, acting on paired donors, with oxidation of a pair of donors resulting in the reduction of molecular oxygen to two molecules of water"/>
    <property type="evidence" value="ECO:0007669"/>
    <property type="project" value="TreeGrafter"/>
</dbReference>
<accession>A0AAN0J804</accession>
<dbReference type="GO" id="GO:0042759">
    <property type="term" value="P:long-chain fatty acid biosynthetic process"/>
    <property type="evidence" value="ECO:0007669"/>
    <property type="project" value="UniProtKB-ARBA"/>
</dbReference>
<dbReference type="InterPro" id="IPR036400">
    <property type="entry name" value="Cyt_B5-like_heme/steroid_sf"/>
</dbReference>
<dbReference type="AlphaFoldDB" id="A0AAN0J804"/>
<feature type="transmembrane region" description="Helical" evidence="4">
    <location>
        <begin position="158"/>
        <end position="178"/>
    </location>
</feature>
<dbReference type="SMART" id="SM01117">
    <property type="entry name" value="Cyt-b5"/>
    <property type="match status" value="1"/>
</dbReference>
<dbReference type="SUPFAM" id="SSF55856">
    <property type="entry name" value="Cytochrome b5-like heme/steroid binding domain"/>
    <property type="match status" value="1"/>
</dbReference>
<dbReference type="PRINTS" id="PR00363">
    <property type="entry name" value="CYTOCHROMEB5"/>
</dbReference>
<dbReference type="GO" id="GO:0006636">
    <property type="term" value="P:unsaturated fatty acid biosynthetic process"/>
    <property type="evidence" value="ECO:0007669"/>
    <property type="project" value="UniProtKB-ARBA"/>
</dbReference>
<dbReference type="PANTHER" id="PTHR19353">
    <property type="entry name" value="FATTY ACID DESATURASE 2"/>
    <property type="match status" value="1"/>
</dbReference>
<keyword evidence="7" id="KW-1185">Reference proteome</keyword>
<evidence type="ECO:0000313" key="7">
    <source>
        <dbReference type="Proteomes" id="UP000007879"/>
    </source>
</evidence>
<dbReference type="PROSITE" id="PS50255">
    <property type="entry name" value="CYTOCHROME_B5_2"/>
    <property type="match status" value="1"/>
</dbReference>
<dbReference type="Pfam" id="PF00173">
    <property type="entry name" value="Cyt-b5"/>
    <property type="match status" value="1"/>
</dbReference>
<dbReference type="GO" id="GO:0046872">
    <property type="term" value="F:metal ion binding"/>
    <property type="evidence" value="ECO:0007669"/>
    <property type="project" value="UniProtKB-KW"/>
</dbReference>
<reference evidence="7" key="1">
    <citation type="journal article" date="2010" name="Nature">
        <title>The Amphimedon queenslandica genome and the evolution of animal complexity.</title>
        <authorList>
            <person name="Srivastava M."/>
            <person name="Simakov O."/>
            <person name="Chapman J."/>
            <person name="Fahey B."/>
            <person name="Gauthier M.E."/>
            <person name="Mitros T."/>
            <person name="Richards G.S."/>
            <person name="Conaco C."/>
            <person name="Dacre M."/>
            <person name="Hellsten U."/>
            <person name="Larroux C."/>
            <person name="Putnam N.H."/>
            <person name="Stanke M."/>
            <person name="Adamska M."/>
            <person name="Darling A."/>
            <person name="Degnan S.M."/>
            <person name="Oakley T.H."/>
            <person name="Plachetzki D.C."/>
            <person name="Zhai Y."/>
            <person name="Adamski M."/>
            <person name="Calcino A."/>
            <person name="Cummins S.F."/>
            <person name="Goodstein D.M."/>
            <person name="Harris C."/>
            <person name="Jackson D.J."/>
            <person name="Leys S.P."/>
            <person name="Shu S."/>
            <person name="Woodcroft B.J."/>
            <person name="Vervoort M."/>
            <person name="Kosik K.S."/>
            <person name="Manning G."/>
            <person name="Degnan B.M."/>
            <person name="Rokhsar D.S."/>
        </authorList>
    </citation>
    <scope>NUCLEOTIDE SEQUENCE [LARGE SCALE GENOMIC DNA]</scope>
</reference>
<evidence type="ECO:0000259" key="5">
    <source>
        <dbReference type="PROSITE" id="PS50255"/>
    </source>
</evidence>
<sequence length="460" mass="54209">MPTGSSETNADQTSQDKLHKKFTWKELSALNKPENVHVAYKGKVYDVSSFVSSHPGGVDQIMMGAGRDITHLFDVYHQPQTIKFLEKYYVGELTDVEFVTYPEEKNQFYSTLKKRVKEKFKSLQIDTKFDYKMFLLYFTYCSFCALTWYSMLISGDSYWLRGIFSSAALGIFTGLSFYSMFHDASHCCITHSPMVWRIARIIVQCVTGLSMYCWMYRHTCGHHIYTNVDIADPDCRTQVMKKEVWRLKHKQSWFKRYEYQHLYMPLFIYTFYSVIMNVQDFVVMKNLEIGRIRLNPPSTYQRREFYFMKIFHHTMRLIVPLFYMSLTSMLLYNLIYQVVLGHWILLLAQLSHLTTKVSLSEDIALQNKSWAEYQVLTTKDYDTDSLLCTLLTGALNHQVAHHLFPDVLQSYYPIITPIVRDTCKEFGIQYNCEASLPKALWEHLKYLFRMGQEPTQLKVQ</sequence>
<feature type="domain" description="Cytochrome b5 heme-binding" evidence="5">
    <location>
        <begin position="19"/>
        <end position="94"/>
    </location>
</feature>
<evidence type="ECO:0000256" key="4">
    <source>
        <dbReference type="SAM" id="Phobius"/>
    </source>
</evidence>
<keyword evidence="4" id="KW-0812">Transmembrane</keyword>
<dbReference type="CDD" id="cd03506">
    <property type="entry name" value="Delta6-FADS-like"/>
    <property type="match status" value="1"/>
</dbReference>
<dbReference type="InterPro" id="IPR001199">
    <property type="entry name" value="Cyt_B5-like_heme/steroid-bd"/>
</dbReference>
<keyword evidence="3" id="KW-0408">Iron</keyword>
<dbReference type="Proteomes" id="UP000007879">
    <property type="component" value="Unassembled WGS sequence"/>
</dbReference>
<reference evidence="6" key="2">
    <citation type="submission" date="2024-06" db="UniProtKB">
        <authorList>
            <consortium name="EnsemblMetazoa"/>
        </authorList>
    </citation>
    <scope>IDENTIFICATION</scope>
</reference>
<dbReference type="PIRSF" id="PIRSF015921">
    <property type="entry name" value="FA_sphinglp_des"/>
    <property type="match status" value="1"/>
</dbReference>
<organism evidence="6 7">
    <name type="scientific">Amphimedon queenslandica</name>
    <name type="common">Sponge</name>
    <dbReference type="NCBI Taxonomy" id="400682"/>
    <lineage>
        <taxon>Eukaryota</taxon>
        <taxon>Metazoa</taxon>
        <taxon>Porifera</taxon>
        <taxon>Demospongiae</taxon>
        <taxon>Heteroscleromorpha</taxon>
        <taxon>Haplosclerida</taxon>
        <taxon>Niphatidae</taxon>
        <taxon>Amphimedon</taxon>
    </lineage>
</organism>
<keyword evidence="4" id="KW-0472">Membrane</keyword>
<proteinExistence type="predicted"/>
<dbReference type="EnsemblMetazoa" id="XM_019997302.1">
    <property type="protein sequence ID" value="XP_019852861.1"/>
    <property type="gene ID" value="LOC100635693"/>
</dbReference>
<name>A0AAN0J804_AMPQE</name>
<feature type="transmembrane region" description="Helical" evidence="4">
    <location>
        <begin position="134"/>
        <end position="152"/>
    </location>
</feature>
<dbReference type="PROSITE" id="PS00191">
    <property type="entry name" value="CYTOCHROME_B5_1"/>
    <property type="match status" value="1"/>
</dbReference>
<dbReference type="Gene3D" id="3.10.120.10">
    <property type="entry name" value="Cytochrome b5-like heme/steroid binding domain"/>
    <property type="match status" value="1"/>
</dbReference>
<dbReference type="InterPro" id="IPR018506">
    <property type="entry name" value="Cyt_B5_heme-BS"/>
</dbReference>
<dbReference type="GO" id="GO:0020037">
    <property type="term" value="F:heme binding"/>
    <property type="evidence" value="ECO:0007669"/>
    <property type="project" value="InterPro"/>
</dbReference>